<dbReference type="OrthoDB" id="1698572at2759"/>
<keyword evidence="3" id="KW-1185">Reference proteome</keyword>
<organism evidence="2 3">
    <name type="scientific">Anaeramoeba ignava</name>
    <name type="common">Anaerobic marine amoeba</name>
    <dbReference type="NCBI Taxonomy" id="1746090"/>
    <lineage>
        <taxon>Eukaryota</taxon>
        <taxon>Metamonada</taxon>
        <taxon>Anaeramoebidae</taxon>
        <taxon>Anaeramoeba</taxon>
    </lineage>
</organism>
<comment type="caution">
    <text evidence="2">The sequence shown here is derived from an EMBL/GenBank/DDBJ whole genome shotgun (WGS) entry which is preliminary data.</text>
</comment>
<protein>
    <submittedName>
        <fullName evidence="2">Phenylalanine--tRNA ligase beta subunit</fullName>
    </submittedName>
</protein>
<evidence type="ECO:0000313" key="3">
    <source>
        <dbReference type="Proteomes" id="UP001149090"/>
    </source>
</evidence>
<reference evidence="2" key="1">
    <citation type="submission" date="2022-10" db="EMBL/GenBank/DDBJ databases">
        <title>Novel sulphate-reducing endosymbionts in the free-living metamonad Anaeramoeba.</title>
        <authorList>
            <person name="Jerlstrom-Hultqvist J."/>
            <person name="Cepicka I."/>
            <person name="Gallot-Lavallee L."/>
            <person name="Salas-Leiva D."/>
            <person name="Curtis B.A."/>
            <person name="Zahonova K."/>
            <person name="Pipaliya S."/>
            <person name="Dacks J."/>
            <person name="Roger A.J."/>
        </authorList>
    </citation>
    <scope>NUCLEOTIDE SEQUENCE</scope>
    <source>
        <strain evidence="2">BMAN</strain>
    </source>
</reference>
<accession>A0A9Q0LLS8</accession>
<keyword evidence="1" id="KW-0812">Transmembrane</keyword>
<keyword evidence="1" id="KW-0472">Membrane</keyword>
<gene>
    <name evidence="2" type="ORF">M0811_07675</name>
</gene>
<evidence type="ECO:0000313" key="2">
    <source>
        <dbReference type="EMBL" id="KAJ5074971.1"/>
    </source>
</evidence>
<keyword evidence="1" id="KW-1133">Transmembrane helix</keyword>
<dbReference type="AlphaFoldDB" id="A0A9Q0LLS8"/>
<keyword evidence="2" id="KW-0436">Ligase</keyword>
<sequence>MDTTISFQQPQNQTLSQLNNLLIILLNSLELVSMWISIEVLNFALSSHQDCFFENMRMEDDEKQLCVIQNPKTTDFQVFFQKPQTKQFS</sequence>
<evidence type="ECO:0000256" key="1">
    <source>
        <dbReference type="SAM" id="Phobius"/>
    </source>
</evidence>
<proteinExistence type="predicted"/>
<dbReference type="EMBL" id="JAPDFW010000067">
    <property type="protein sequence ID" value="KAJ5074971.1"/>
    <property type="molecule type" value="Genomic_DNA"/>
</dbReference>
<dbReference type="Proteomes" id="UP001149090">
    <property type="component" value="Unassembled WGS sequence"/>
</dbReference>
<dbReference type="GO" id="GO:0016874">
    <property type="term" value="F:ligase activity"/>
    <property type="evidence" value="ECO:0007669"/>
    <property type="project" value="UniProtKB-KW"/>
</dbReference>
<feature type="transmembrane region" description="Helical" evidence="1">
    <location>
        <begin position="21"/>
        <end position="45"/>
    </location>
</feature>
<name>A0A9Q0LLS8_ANAIG</name>